<proteinExistence type="inferred from homology"/>
<dbReference type="Pfam" id="PF04101">
    <property type="entry name" value="Glyco_tran_28_C"/>
    <property type="match status" value="1"/>
</dbReference>
<evidence type="ECO:0000259" key="6">
    <source>
        <dbReference type="Pfam" id="PF04101"/>
    </source>
</evidence>
<dbReference type="InterPro" id="IPR007235">
    <property type="entry name" value="Glyco_trans_28_C"/>
</dbReference>
<feature type="domain" description="Glycosyl transferase family 28 C-terminal" evidence="6">
    <location>
        <begin position="238"/>
        <end position="352"/>
    </location>
</feature>
<dbReference type="InterPro" id="IPR050519">
    <property type="entry name" value="Glycosyltransf_28_UgtP"/>
</dbReference>
<comment type="subcellular location">
    <subcellularLocation>
        <location evidence="1">Membrane</location>
    </subcellularLocation>
</comment>
<evidence type="ECO:0000256" key="1">
    <source>
        <dbReference type="ARBA" id="ARBA00004370"/>
    </source>
</evidence>
<dbReference type="InterPro" id="IPR009695">
    <property type="entry name" value="Diacylglyc_glucosyltr_N"/>
</dbReference>
<evidence type="ECO:0000259" key="7">
    <source>
        <dbReference type="Pfam" id="PF06925"/>
    </source>
</evidence>
<evidence type="ECO:0000256" key="2">
    <source>
        <dbReference type="ARBA" id="ARBA00006962"/>
    </source>
</evidence>
<sequence>MREGARDAGRGVQAEHSPRTAHHAPPPPPELRALILSASFGSGHHQANDALDRALRAAGVDLRARHADFIAYLNAFERAVTVGTYDAWLRYAPGMYKAFYEWTDQETEPRALTGTFGWLGLRGMRRDVREVRPEVVVSSYPTPVALAHTARRQLGVDFLNALVVTDYRVHHHWARPEAELLLVASEEAREQMVGHWRIPEAHVAVTGIPIAPVYRELLGADRAALREKHGLRPDEPLLLVSGGGTGTYRALNRVLNELSHLGRRVQVLVLAGARRRGVTRVGGATIHALGFTTDFPELLAASDLVVGKAGGLTVAEATTLGIPQVIFEPIPGQEEHNADYLVRHGAGLWARELAEVRPAVLRALDPEEHARLGTHARALSVPDAADRVAAALLRRLGRA</sequence>
<feature type="domain" description="Diacylglycerol glucosyltransferase N-terminal" evidence="7">
    <location>
        <begin position="44"/>
        <end position="210"/>
    </location>
</feature>
<gene>
    <name evidence="8" type="primary">ugtP</name>
    <name evidence="8" type="ORF">Dcar01_00827</name>
</gene>
<organism evidence="8 9">
    <name type="scientific">Deinococcus carri</name>
    <dbReference type="NCBI Taxonomy" id="1211323"/>
    <lineage>
        <taxon>Bacteria</taxon>
        <taxon>Thermotogati</taxon>
        <taxon>Deinococcota</taxon>
        <taxon>Deinococci</taxon>
        <taxon>Deinococcales</taxon>
        <taxon>Deinococcaceae</taxon>
        <taxon>Deinococcus</taxon>
    </lineage>
</organism>
<protein>
    <submittedName>
        <fullName evidence="8">Processive diacylglycerol beta-glucosyltransferase</fullName>
    </submittedName>
</protein>
<dbReference type="EMBL" id="BAABRP010000001">
    <property type="protein sequence ID" value="GAA5512113.1"/>
    <property type="molecule type" value="Genomic_DNA"/>
</dbReference>
<feature type="region of interest" description="Disordered" evidence="5">
    <location>
        <begin position="1"/>
        <end position="28"/>
    </location>
</feature>
<dbReference type="PANTHER" id="PTHR43025">
    <property type="entry name" value="MONOGALACTOSYLDIACYLGLYCEROL SYNTHASE"/>
    <property type="match status" value="1"/>
</dbReference>
<evidence type="ECO:0000256" key="4">
    <source>
        <dbReference type="ARBA" id="ARBA00022679"/>
    </source>
</evidence>
<dbReference type="SUPFAM" id="SSF53756">
    <property type="entry name" value="UDP-Glycosyltransferase/glycogen phosphorylase"/>
    <property type="match status" value="1"/>
</dbReference>
<evidence type="ECO:0000313" key="9">
    <source>
        <dbReference type="Proteomes" id="UP001401887"/>
    </source>
</evidence>
<accession>A0ABP9W418</accession>
<reference evidence="8 9" key="1">
    <citation type="submission" date="2024-02" db="EMBL/GenBank/DDBJ databases">
        <title>Deinococcus carri NBRC 110142.</title>
        <authorList>
            <person name="Ichikawa N."/>
            <person name="Katano-Makiyama Y."/>
            <person name="Hidaka K."/>
        </authorList>
    </citation>
    <scope>NUCLEOTIDE SEQUENCE [LARGE SCALE GENOMIC DNA]</scope>
    <source>
        <strain evidence="8 9">NBRC 110142</strain>
    </source>
</reference>
<comment type="caution">
    <text evidence="8">The sequence shown here is derived from an EMBL/GenBank/DDBJ whole genome shotgun (WGS) entry which is preliminary data.</text>
</comment>
<comment type="similarity">
    <text evidence="2">Belongs to the glycosyltransferase 28 family.</text>
</comment>
<evidence type="ECO:0000256" key="3">
    <source>
        <dbReference type="ARBA" id="ARBA00022676"/>
    </source>
</evidence>
<dbReference type="Proteomes" id="UP001401887">
    <property type="component" value="Unassembled WGS sequence"/>
</dbReference>
<evidence type="ECO:0000256" key="5">
    <source>
        <dbReference type="SAM" id="MobiDB-lite"/>
    </source>
</evidence>
<dbReference type="PANTHER" id="PTHR43025:SF3">
    <property type="entry name" value="MONOGALACTOSYLDIACYLGLYCEROL SYNTHASE 1, CHLOROPLASTIC"/>
    <property type="match status" value="1"/>
</dbReference>
<dbReference type="Gene3D" id="3.40.50.2000">
    <property type="entry name" value="Glycogen Phosphorylase B"/>
    <property type="match status" value="1"/>
</dbReference>
<keyword evidence="3" id="KW-0328">Glycosyltransferase</keyword>
<evidence type="ECO:0000313" key="8">
    <source>
        <dbReference type="EMBL" id="GAA5512113.1"/>
    </source>
</evidence>
<name>A0ABP9W418_9DEIO</name>
<keyword evidence="9" id="KW-1185">Reference proteome</keyword>
<keyword evidence="4" id="KW-0808">Transferase</keyword>
<dbReference type="Pfam" id="PF06925">
    <property type="entry name" value="MGDG_synth"/>
    <property type="match status" value="1"/>
</dbReference>